<protein>
    <submittedName>
        <fullName evidence="1">(salmon louse) hypothetical protein</fullName>
    </submittedName>
</protein>
<gene>
    <name evidence="1" type="ORF">LSAA_3745</name>
</gene>
<dbReference type="AlphaFoldDB" id="A0A7R8CGI9"/>
<sequence length="266" mass="29618">MAPGAFGILGPLLRQASHDEIERLNNKIDKLVTSLSRDDLEPALNPDEECIVCNKSKAVMEVAPCGHQCQCRICFIFKIQEAVESRDLPLRCLICNVKIFRVKNNSRKRNMENNSKEICKSTSKNSIAKSISGYSIVLGVNDQLTHSESSYSISSGISNISTSSKDSKKSMKSTSSWFSLGSLSSFQANGGCLLINKNVLSKSPRAHSIFGGQKTQNKSTNTKFLQESSLYFDKQENIRNIEYNCRNDINVNNNGLHYNQHNKQSP</sequence>
<reference evidence="1" key="1">
    <citation type="submission" date="2021-02" db="EMBL/GenBank/DDBJ databases">
        <authorList>
            <person name="Bekaert M."/>
        </authorList>
    </citation>
    <scope>NUCLEOTIDE SEQUENCE</scope>
    <source>
        <strain evidence="1">IoA-00</strain>
    </source>
</reference>
<organism evidence="1 2">
    <name type="scientific">Lepeophtheirus salmonis</name>
    <name type="common">Salmon louse</name>
    <name type="synonym">Caligus salmonis</name>
    <dbReference type="NCBI Taxonomy" id="72036"/>
    <lineage>
        <taxon>Eukaryota</taxon>
        <taxon>Metazoa</taxon>
        <taxon>Ecdysozoa</taxon>
        <taxon>Arthropoda</taxon>
        <taxon>Crustacea</taxon>
        <taxon>Multicrustacea</taxon>
        <taxon>Hexanauplia</taxon>
        <taxon>Copepoda</taxon>
        <taxon>Siphonostomatoida</taxon>
        <taxon>Caligidae</taxon>
        <taxon>Lepeophtheirus</taxon>
    </lineage>
</organism>
<dbReference type="EMBL" id="HG994591">
    <property type="protein sequence ID" value="CAF2816253.1"/>
    <property type="molecule type" value="Genomic_DNA"/>
</dbReference>
<evidence type="ECO:0000313" key="1">
    <source>
        <dbReference type="EMBL" id="CAF2816253.1"/>
    </source>
</evidence>
<dbReference type="Gene3D" id="3.30.40.10">
    <property type="entry name" value="Zinc/RING finger domain, C3HC4 (zinc finger)"/>
    <property type="match status" value="1"/>
</dbReference>
<accession>A0A7R8CGI9</accession>
<proteinExistence type="predicted"/>
<evidence type="ECO:0000313" key="2">
    <source>
        <dbReference type="Proteomes" id="UP000675881"/>
    </source>
</evidence>
<keyword evidence="2" id="KW-1185">Reference proteome</keyword>
<dbReference type="Proteomes" id="UP000675881">
    <property type="component" value="Chromosome 12"/>
</dbReference>
<name>A0A7R8CGI9_LEPSM</name>
<dbReference type="InterPro" id="IPR013083">
    <property type="entry name" value="Znf_RING/FYVE/PHD"/>
</dbReference>
<dbReference type="OrthoDB" id="6381204at2759"/>